<gene>
    <name evidence="2" type="ORF">IIF7_18909</name>
</gene>
<name>A0A1Y1SYK9_9FLAO</name>
<dbReference type="EMBL" id="ARYN01000024">
    <property type="protein sequence ID" value="ORL43839.1"/>
    <property type="molecule type" value="Genomic_DNA"/>
</dbReference>
<dbReference type="InterPro" id="IPR045391">
    <property type="entry name" value="DUF6520"/>
</dbReference>
<organism evidence="2 3">
    <name type="scientific">Zunongwangia atlantica 22II14-10F7</name>
    <dbReference type="NCBI Taxonomy" id="1185767"/>
    <lineage>
        <taxon>Bacteria</taxon>
        <taxon>Pseudomonadati</taxon>
        <taxon>Bacteroidota</taxon>
        <taxon>Flavobacteriia</taxon>
        <taxon>Flavobacteriales</taxon>
        <taxon>Flavobacteriaceae</taxon>
        <taxon>Zunongwangia</taxon>
    </lineage>
</organism>
<keyword evidence="3" id="KW-1185">Reference proteome</keyword>
<feature type="chain" id="PRO_5012056136" description="Secreted protein" evidence="1">
    <location>
        <begin position="23"/>
        <end position="86"/>
    </location>
</feature>
<protein>
    <recommendedName>
        <fullName evidence="4">Secreted protein</fullName>
    </recommendedName>
</protein>
<comment type="caution">
    <text evidence="2">The sequence shown here is derived from an EMBL/GenBank/DDBJ whole genome shotgun (WGS) entry which is preliminary data.</text>
</comment>
<dbReference type="Proteomes" id="UP000192746">
    <property type="component" value="Unassembled WGS sequence"/>
</dbReference>
<keyword evidence="1" id="KW-0732">Signal</keyword>
<evidence type="ECO:0000313" key="3">
    <source>
        <dbReference type="Proteomes" id="UP000192746"/>
    </source>
</evidence>
<reference evidence="2 3" key="1">
    <citation type="submission" date="2013-04" db="EMBL/GenBank/DDBJ databases">
        <title>Zunongwangia sp. 22II14-10F7 Genome Sequencing.</title>
        <authorList>
            <person name="Lai Q."/>
            <person name="Shao Z."/>
        </authorList>
    </citation>
    <scope>NUCLEOTIDE SEQUENCE [LARGE SCALE GENOMIC DNA]</scope>
    <source>
        <strain evidence="2 3">22II14-10F7</strain>
    </source>
</reference>
<dbReference type="Pfam" id="PF20130">
    <property type="entry name" value="DUF6520"/>
    <property type="match status" value="1"/>
</dbReference>
<accession>A0A1Y1SYK9</accession>
<sequence length="86" mass="9293">MKNFLIPALAFVSAIGMSFTTANTKEQASDYVLLPNDTWRAFSEVDCGQGEQACQAMVDGNGPFQVYDEQDTDTPKEGSGTLIIVP</sequence>
<dbReference type="RefSeq" id="WP_084843247.1">
    <property type="nucleotide sequence ID" value="NZ_ARYN01000024.1"/>
</dbReference>
<feature type="signal peptide" evidence="1">
    <location>
        <begin position="1"/>
        <end position="22"/>
    </location>
</feature>
<proteinExistence type="predicted"/>
<evidence type="ECO:0008006" key="4">
    <source>
        <dbReference type="Google" id="ProtNLM"/>
    </source>
</evidence>
<evidence type="ECO:0000256" key="1">
    <source>
        <dbReference type="SAM" id="SignalP"/>
    </source>
</evidence>
<dbReference type="AlphaFoldDB" id="A0A1Y1SYK9"/>
<evidence type="ECO:0000313" key="2">
    <source>
        <dbReference type="EMBL" id="ORL43839.1"/>
    </source>
</evidence>